<evidence type="ECO:0000256" key="4">
    <source>
        <dbReference type="ARBA" id="ARBA00022729"/>
    </source>
</evidence>
<dbReference type="Gene3D" id="2.60.40.770">
    <property type="match status" value="1"/>
</dbReference>
<comment type="similarity">
    <text evidence="2">Belongs to the NPC2 family.</text>
</comment>
<accession>U4TW37</accession>
<name>U4TW37_DENPD</name>
<dbReference type="PANTHER" id="PTHR11306">
    <property type="entry name" value="NIEMANN PICK TYPE C2 PROTEIN NPC2-RELATED"/>
    <property type="match status" value="1"/>
</dbReference>
<dbReference type="AlphaFoldDB" id="U4TW37"/>
<dbReference type="CDD" id="cd00916">
    <property type="entry name" value="Npc2_like"/>
    <property type="match status" value="1"/>
</dbReference>
<dbReference type="GO" id="GO:0005576">
    <property type="term" value="C:extracellular region"/>
    <property type="evidence" value="ECO:0007669"/>
    <property type="project" value="UniProtKB-SubCell"/>
</dbReference>
<dbReference type="Proteomes" id="UP000030742">
    <property type="component" value="Unassembled WGS sequence"/>
</dbReference>
<dbReference type="GO" id="GO:0032367">
    <property type="term" value="P:intracellular cholesterol transport"/>
    <property type="evidence" value="ECO:0007669"/>
    <property type="project" value="InterPro"/>
</dbReference>
<dbReference type="GO" id="GO:0032934">
    <property type="term" value="F:sterol binding"/>
    <property type="evidence" value="ECO:0007669"/>
    <property type="project" value="InterPro"/>
</dbReference>
<comment type="subcellular location">
    <subcellularLocation>
        <location evidence="1">Secreted</location>
    </subcellularLocation>
</comment>
<dbReference type="InterPro" id="IPR014756">
    <property type="entry name" value="Ig_E-set"/>
</dbReference>
<dbReference type="SMART" id="SM00737">
    <property type="entry name" value="ML"/>
    <property type="match status" value="1"/>
</dbReference>
<proteinExistence type="inferred from homology"/>
<feature type="domain" description="MD-2-related lipid-recognition" evidence="7">
    <location>
        <begin position="24"/>
        <end position="148"/>
    </location>
</feature>
<dbReference type="EMBL" id="KB631647">
    <property type="protein sequence ID" value="ERL84997.1"/>
    <property type="molecule type" value="Genomic_DNA"/>
</dbReference>
<organism evidence="8 9">
    <name type="scientific">Dendroctonus ponderosae</name>
    <name type="common">Mountain pine beetle</name>
    <dbReference type="NCBI Taxonomy" id="77166"/>
    <lineage>
        <taxon>Eukaryota</taxon>
        <taxon>Metazoa</taxon>
        <taxon>Ecdysozoa</taxon>
        <taxon>Arthropoda</taxon>
        <taxon>Hexapoda</taxon>
        <taxon>Insecta</taxon>
        <taxon>Pterygota</taxon>
        <taxon>Neoptera</taxon>
        <taxon>Endopterygota</taxon>
        <taxon>Coleoptera</taxon>
        <taxon>Polyphaga</taxon>
        <taxon>Cucujiformia</taxon>
        <taxon>Curculionidae</taxon>
        <taxon>Scolytinae</taxon>
        <taxon>Dendroctonus</taxon>
    </lineage>
</organism>
<dbReference type="PROSITE" id="PS51257">
    <property type="entry name" value="PROKAR_LIPOPROTEIN"/>
    <property type="match status" value="1"/>
</dbReference>
<reference evidence="8 9" key="1">
    <citation type="journal article" date="2013" name="Genome Biol.">
        <title>Draft genome of the mountain pine beetle, Dendroctonus ponderosae Hopkins, a major forest pest.</title>
        <authorList>
            <person name="Keeling C.I."/>
            <person name="Yuen M.M."/>
            <person name="Liao N.Y."/>
            <person name="Docking T.R."/>
            <person name="Chan S.K."/>
            <person name="Taylor G.A."/>
            <person name="Palmquist D.L."/>
            <person name="Jackman S.D."/>
            <person name="Nguyen A."/>
            <person name="Li M."/>
            <person name="Henderson H."/>
            <person name="Janes J.K."/>
            <person name="Zhao Y."/>
            <person name="Pandoh P."/>
            <person name="Moore R."/>
            <person name="Sperling F.A."/>
            <person name="Huber D.P."/>
            <person name="Birol I."/>
            <person name="Jones S.J."/>
            <person name="Bohlmann J."/>
        </authorList>
    </citation>
    <scope>NUCLEOTIDE SEQUENCE</scope>
</reference>
<dbReference type="OrthoDB" id="4937502at2759"/>
<gene>
    <name evidence="8" type="ORF">D910_02420</name>
</gene>
<evidence type="ECO:0000313" key="8">
    <source>
        <dbReference type="EMBL" id="ERL84997.1"/>
    </source>
</evidence>
<dbReference type="InterPro" id="IPR003172">
    <property type="entry name" value="ML_dom"/>
</dbReference>
<feature type="signal peptide" evidence="6">
    <location>
        <begin position="1"/>
        <end position="22"/>
    </location>
</feature>
<dbReference type="FunFam" id="2.60.40.770:FF:000001">
    <property type="entry name" value="NPC intracellular cholesterol transporter 2"/>
    <property type="match status" value="1"/>
</dbReference>
<dbReference type="SUPFAM" id="SSF81296">
    <property type="entry name" value="E set domains"/>
    <property type="match status" value="1"/>
</dbReference>
<protein>
    <recommendedName>
        <fullName evidence="7">MD-2-related lipid-recognition domain-containing protein</fullName>
    </recommendedName>
</protein>
<sequence>MLSRNALFVLVVIGCCTSASLAIYQDCGSLDGAIEGLEVSKCAATARRCILRRNTNATMTIKFKTNTDSDSLKAVVHGMIMGMPVPFSLPNPNGCKDSGVDCPIHAGNSYQYVTSMPILSSYPRVTVDIKWEIQDAQGRDIICAMIPAKIA</sequence>
<evidence type="ECO:0000259" key="7">
    <source>
        <dbReference type="SMART" id="SM00737"/>
    </source>
</evidence>
<dbReference type="PANTHER" id="PTHR11306:SF36">
    <property type="entry name" value="NIEMANN-PICK TYPE C-2C-RELATED"/>
    <property type="match status" value="1"/>
</dbReference>
<dbReference type="InterPro" id="IPR033916">
    <property type="entry name" value="ML_Npc2-like"/>
</dbReference>
<evidence type="ECO:0000256" key="3">
    <source>
        <dbReference type="ARBA" id="ARBA00022525"/>
    </source>
</evidence>
<keyword evidence="3" id="KW-0964">Secreted</keyword>
<evidence type="ECO:0000313" key="9">
    <source>
        <dbReference type="Proteomes" id="UP000030742"/>
    </source>
</evidence>
<evidence type="ECO:0000256" key="1">
    <source>
        <dbReference type="ARBA" id="ARBA00004613"/>
    </source>
</evidence>
<keyword evidence="5" id="KW-1015">Disulfide bond</keyword>
<dbReference type="STRING" id="77166.U4TW37"/>
<dbReference type="Pfam" id="PF02221">
    <property type="entry name" value="E1_DerP2_DerF2"/>
    <property type="match status" value="1"/>
</dbReference>
<evidence type="ECO:0000256" key="2">
    <source>
        <dbReference type="ARBA" id="ARBA00006370"/>
    </source>
</evidence>
<evidence type="ECO:0000256" key="6">
    <source>
        <dbReference type="SAM" id="SignalP"/>
    </source>
</evidence>
<feature type="chain" id="PRO_5004655752" description="MD-2-related lipid-recognition domain-containing protein" evidence="6">
    <location>
        <begin position="23"/>
        <end position="151"/>
    </location>
</feature>
<dbReference type="InterPro" id="IPR039670">
    <property type="entry name" value="NPC2-like"/>
</dbReference>
<keyword evidence="4 6" id="KW-0732">Signal</keyword>
<evidence type="ECO:0000256" key="5">
    <source>
        <dbReference type="ARBA" id="ARBA00023157"/>
    </source>
</evidence>